<evidence type="ECO:0000313" key="4">
    <source>
        <dbReference type="EMBL" id="GAA1979559.1"/>
    </source>
</evidence>
<proteinExistence type="predicted"/>
<keyword evidence="2" id="KW-0378">Hydrolase</keyword>
<dbReference type="Gene3D" id="3.40.470.10">
    <property type="entry name" value="Uracil-DNA glycosylase-like domain"/>
    <property type="match status" value="1"/>
</dbReference>
<sequence length="74" mass="8089">MIFLGATAAQSLLGTSFKITQERGRLLDLPTADTGHEARFVATMHPSAVLRAPDRETAYRDFLADLRVAAQARC</sequence>
<keyword evidence="1" id="KW-0227">DNA damage</keyword>
<keyword evidence="3" id="KW-0234">DNA repair</keyword>
<gene>
    <name evidence="4" type="ORF">GCM10009754_64830</name>
</gene>
<keyword evidence="5" id="KW-1185">Reference proteome</keyword>
<evidence type="ECO:0000313" key="5">
    <source>
        <dbReference type="Proteomes" id="UP001501116"/>
    </source>
</evidence>
<dbReference type="InterPro" id="IPR036895">
    <property type="entry name" value="Uracil-DNA_glycosylase-like_sf"/>
</dbReference>
<dbReference type="InterPro" id="IPR051536">
    <property type="entry name" value="UDG_Type-4/5"/>
</dbReference>
<dbReference type="SUPFAM" id="SSF52141">
    <property type="entry name" value="Uracil-DNA glycosylase-like"/>
    <property type="match status" value="1"/>
</dbReference>
<comment type="caution">
    <text evidence="4">The sequence shown here is derived from an EMBL/GenBank/DDBJ whole genome shotgun (WGS) entry which is preliminary data.</text>
</comment>
<organism evidence="4 5">
    <name type="scientific">Amycolatopsis minnesotensis</name>
    <dbReference type="NCBI Taxonomy" id="337894"/>
    <lineage>
        <taxon>Bacteria</taxon>
        <taxon>Bacillati</taxon>
        <taxon>Actinomycetota</taxon>
        <taxon>Actinomycetes</taxon>
        <taxon>Pseudonocardiales</taxon>
        <taxon>Pseudonocardiaceae</taxon>
        <taxon>Amycolatopsis</taxon>
    </lineage>
</organism>
<evidence type="ECO:0000256" key="2">
    <source>
        <dbReference type="ARBA" id="ARBA00022801"/>
    </source>
</evidence>
<accession>A0ABP5DG74</accession>
<reference evidence="5" key="1">
    <citation type="journal article" date="2019" name="Int. J. Syst. Evol. Microbiol.">
        <title>The Global Catalogue of Microorganisms (GCM) 10K type strain sequencing project: providing services to taxonomists for standard genome sequencing and annotation.</title>
        <authorList>
            <consortium name="The Broad Institute Genomics Platform"/>
            <consortium name="The Broad Institute Genome Sequencing Center for Infectious Disease"/>
            <person name="Wu L."/>
            <person name="Ma J."/>
        </authorList>
    </citation>
    <scope>NUCLEOTIDE SEQUENCE [LARGE SCALE GENOMIC DNA]</scope>
    <source>
        <strain evidence="5">JCM 14545</strain>
    </source>
</reference>
<evidence type="ECO:0000256" key="1">
    <source>
        <dbReference type="ARBA" id="ARBA00022763"/>
    </source>
</evidence>
<dbReference type="EMBL" id="BAAANN010000031">
    <property type="protein sequence ID" value="GAA1979559.1"/>
    <property type="molecule type" value="Genomic_DNA"/>
</dbReference>
<dbReference type="PANTHER" id="PTHR33693">
    <property type="entry name" value="TYPE-5 URACIL-DNA GLYCOSYLASE"/>
    <property type="match status" value="1"/>
</dbReference>
<name>A0ABP5DG74_9PSEU</name>
<dbReference type="Proteomes" id="UP001501116">
    <property type="component" value="Unassembled WGS sequence"/>
</dbReference>
<evidence type="ECO:0008006" key="6">
    <source>
        <dbReference type="Google" id="ProtNLM"/>
    </source>
</evidence>
<dbReference type="PANTHER" id="PTHR33693:SF9">
    <property type="entry name" value="TYPE-4 URACIL-DNA GLYCOSYLASE"/>
    <property type="match status" value="1"/>
</dbReference>
<protein>
    <recommendedName>
        <fullName evidence="6">DNA polymerase</fullName>
    </recommendedName>
</protein>
<evidence type="ECO:0000256" key="3">
    <source>
        <dbReference type="ARBA" id="ARBA00023204"/>
    </source>
</evidence>